<dbReference type="GO" id="GO:0034040">
    <property type="term" value="F:ATPase-coupled lipid transmembrane transporter activity"/>
    <property type="evidence" value="ECO:0007669"/>
    <property type="project" value="TreeGrafter"/>
</dbReference>
<dbReference type="FunFam" id="3.40.50.300:FF:000218">
    <property type="entry name" value="Multidrug ABC transporter ATP-binding protein"/>
    <property type="match status" value="1"/>
</dbReference>
<dbReference type="CDD" id="cd03251">
    <property type="entry name" value="ABCC_MsbA"/>
    <property type="match status" value="1"/>
</dbReference>
<feature type="transmembrane region" description="Helical" evidence="7">
    <location>
        <begin position="103"/>
        <end position="123"/>
    </location>
</feature>
<dbReference type="SUPFAM" id="SSF52540">
    <property type="entry name" value="P-loop containing nucleoside triphosphate hydrolases"/>
    <property type="match status" value="1"/>
</dbReference>
<evidence type="ECO:0000313" key="11">
    <source>
        <dbReference type="Proteomes" id="UP000235025"/>
    </source>
</evidence>
<comment type="subcellular location">
    <subcellularLocation>
        <location evidence="1">Cell membrane</location>
        <topology evidence="1">Multi-pass membrane protein</topology>
    </subcellularLocation>
</comment>
<dbReference type="InterPro" id="IPR017871">
    <property type="entry name" value="ABC_transporter-like_CS"/>
</dbReference>
<evidence type="ECO:0000256" key="2">
    <source>
        <dbReference type="ARBA" id="ARBA00022692"/>
    </source>
</evidence>
<dbReference type="PROSITE" id="PS00211">
    <property type="entry name" value="ABC_TRANSPORTER_1"/>
    <property type="match status" value="1"/>
</dbReference>
<keyword evidence="4 10" id="KW-0067">ATP-binding</keyword>
<proteinExistence type="predicted"/>
<dbReference type="InterPro" id="IPR027417">
    <property type="entry name" value="P-loop_NTPase"/>
</dbReference>
<dbReference type="InterPro" id="IPR003593">
    <property type="entry name" value="AAA+_ATPase"/>
</dbReference>
<dbReference type="PROSITE" id="PS50893">
    <property type="entry name" value="ABC_TRANSPORTER_2"/>
    <property type="match status" value="1"/>
</dbReference>
<evidence type="ECO:0000313" key="10">
    <source>
        <dbReference type="EMBL" id="PLZ99776.1"/>
    </source>
</evidence>
<dbReference type="AlphaFoldDB" id="A0A2N6KJH6"/>
<dbReference type="EMBL" id="NMQA01000060">
    <property type="protein sequence ID" value="PLZ99776.1"/>
    <property type="molecule type" value="Genomic_DNA"/>
</dbReference>
<evidence type="ECO:0000256" key="5">
    <source>
        <dbReference type="ARBA" id="ARBA00022989"/>
    </source>
</evidence>
<evidence type="ECO:0000259" key="9">
    <source>
        <dbReference type="PROSITE" id="PS50929"/>
    </source>
</evidence>
<dbReference type="PANTHER" id="PTHR24221:SF654">
    <property type="entry name" value="ATP-BINDING CASSETTE SUB-FAMILY B MEMBER 6"/>
    <property type="match status" value="1"/>
</dbReference>
<dbReference type="PANTHER" id="PTHR24221">
    <property type="entry name" value="ATP-BINDING CASSETTE SUB-FAMILY B"/>
    <property type="match status" value="1"/>
</dbReference>
<dbReference type="GO" id="GO:0140359">
    <property type="term" value="F:ABC-type transporter activity"/>
    <property type="evidence" value="ECO:0007669"/>
    <property type="project" value="InterPro"/>
</dbReference>
<feature type="transmembrane region" description="Helical" evidence="7">
    <location>
        <begin position="177"/>
        <end position="197"/>
    </location>
</feature>
<keyword evidence="2 7" id="KW-0812">Transmembrane</keyword>
<dbReference type="GO" id="GO:0005886">
    <property type="term" value="C:plasma membrane"/>
    <property type="evidence" value="ECO:0007669"/>
    <property type="project" value="UniProtKB-SubCell"/>
</dbReference>
<evidence type="ECO:0000256" key="3">
    <source>
        <dbReference type="ARBA" id="ARBA00022741"/>
    </source>
</evidence>
<dbReference type="GO" id="GO:0016887">
    <property type="term" value="F:ATP hydrolysis activity"/>
    <property type="evidence" value="ECO:0007669"/>
    <property type="project" value="InterPro"/>
</dbReference>
<feature type="domain" description="ABC transmembrane type-1" evidence="9">
    <location>
        <begin position="46"/>
        <end position="340"/>
    </location>
</feature>
<dbReference type="InterPro" id="IPR036640">
    <property type="entry name" value="ABC1_TM_sf"/>
</dbReference>
<evidence type="ECO:0000259" key="8">
    <source>
        <dbReference type="PROSITE" id="PS50893"/>
    </source>
</evidence>
<evidence type="ECO:0000256" key="1">
    <source>
        <dbReference type="ARBA" id="ARBA00004651"/>
    </source>
</evidence>
<evidence type="ECO:0000256" key="6">
    <source>
        <dbReference type="ARBA" id="ARBA00023136"/>
    </source>
</evidence>
<protein>
    <submittedName>
        <fullName evidence="10">ABC transporter ATP-binding protein</fullName>
    </submittedName>
</protein>
<feature type="transmembrane region" description="Helical" evidence="7">
    <location>
        <begin position="45"/>
        <end position="70"/>
    </location>
</feature>
<dbReference type="GO" id="GO:0005524">
    <property type="term" value="F:ATP binding"/>
    <property type="evidence" value="ECO:0007669"/>
    <property type="project" value="UniProtKB-KW"/>
</dbReference>
<name>A0A2N6KJH6_9CYAN</name>
<dbReference type="InterPro" id="IPR011527">
    <property type="entry name" value="ABC1_TM_dom"/>
</dbReference>
<dbReference type="PROSITE" id="PS50929">
    <property type="entry name" value="ABC_TM1F"/>
    <property type="match status" value="1"/>
</dbReference>
<dbReference type="Pfam" id="PF00005">
    <property type="entry name" value="ABC_tran"/>
    <property type="match status" value="1"/>
</dbReference>
<reference evidence="10 11" key="1">
    <citation type="submission" date="2017-07" db="EMBL/GenBank/DDBJ databases">
        <title>Genomes of Fischerella (Mastigocladus) sp. strains.</title>
        <authorList>
            <person name="Miller S.R."/>
        </authorList>
    </citation>
    <scope>NUCLEOTIDE SEQUENCE [LARGE SCALE GENOMIC DNA]</scope>
    <source>
        <strain evidence="10 11">CCMEE 5268</strain>
    </source>
</reference>
<dbReference type="Pfam" id="PF00664">
    <property type="entry name" value="ABC_membrane"/>
    <property type="match status" value="1"/>
</dbReference>
<gene>
    <name evidence="10" type="ORF">CEN50_05895</name>
</gene>
<dbReference type="InterPro" id="IPR003439">
    <property type="entry name" value="ABC_transporter-like_ATP-bd"/>
</dbReference>
<keyword evidence="6 7" id="KW-0472">Membrane</keyword>
<feature type="transmembrane region" description="Helical" evidence="7">
    <location>
        <begin position="203"/>
        <end position="224"/>
    </location>
</feature>
<accession>A0A2N6KJH6</accession>
<sequence>MIFTAVGNYIHFKLAMPISRLLKATSFWQDNYFIFREFKYFPRMAILALVYLLIAAILEGFGIGFILSFLQNLTNPTAPPIKTGITWFDIWILGVNAPAAERIYRICALIIMTTWLRSLFNYLGQVYNQKTQLHLADRLRRRVFEQLQALSLSYFTKTRSGDLINSITSEIYQLIQAFNVISFLFTRSSILLVYIVSMLLLSWQLTLISVMLFSLLSVGMTTLLGRVREASFERTSAGSWYTSVALEFINGIRTVQAFAAQDYERKRFYDASTKLLKSATKSVSAMSLIEPVSEGVSITLLIGMLILAFRFLIQNGLLESASLLTFLFVLLRVAPNVRAIDAARAQFNNFQGAFNNIKELLRTDNKLYLQNGKVQFSGLKRAIRFVGVDFGYDANELVLHNISLTIERGKMTALVGASGAGKSTLADLVPRFYDPTRGKILMDGVELREYEINSLRRKIAVVSQDTFIFNTSVRNNIAYAMEEVDEAAIMEAARLAHALEFIQQLPEGFDTQLGDRGVRLSGGQRQRIAIARALLRDPDILILDEATSALDSVSERLIQESLDKLAVGRTVIAIAHRLSTIVRADKVVVLEQGRIVEQGGYQDLLAQHGKLWKYHQLQHELSQVG</sequence>
<dbReference type="Gene3D" id="3.40.50.300">
    <property type="entry name" value="P-loop containing nucleotide triphosphate hydrolases"/>
    <property type="match status" value="1"/>
</dbReference>
<dbReference type="NCBIfam" id="NF045513">
    <property type="entry name" value="HepA_fam_ABC"/>
    <property type="match status" value="1"/>
</dbReference>
<evidence type="ECO:0000256" key="7">
    <source>
        <dbReference type="SAM" id="Phobius"/>
    </source>
</evidence>
<feature type="transmembrane region" description="Helical" evidence="7">
    <location>
        <begin position="291"/>
        <end position="311"/>
    </location>
</feature>
<comment type="caution">
    <text evidence="10">The sequence shown here is derived from an EMBL/GenBank/DDBJ whole genome shotgun (WGS) entry which is preliminary data.</text>
</comment>
<keyword evidence="3" id="KW-0547">Nucleotide-binding</keyword>
<dbReference type="Proteomes" id="UP000235025">
    <property type="component" value="Unassembled WGS sequence"/>
</dbReference>
<keyword evidence="5 7" id="KW-1133">Transmembrane helix</keyword>
<evidence type="ECO:0000256" key="4">
    <source>
        <dbReference type="ARBA" id="ARBA00022840"/>
    </source>
</evidence>
<feature type="domain" description="ABC transporter" evidence="8">
    <location>
        <begin position="383"/>
        <end position="617"/>
    </location>
</feature>
<organism evidence="10 11">
    <name type="scientific">Fischerella thermalis CCMEE 5268</name>
    <dbReference type="NCBI Taxonomy" id="2019662"/>
    <lineage>
        <taxon>Bacteria</taxon>
        <taxon>Bacillati</taxon>
        <taxon>Cyanobacteriota</taxon>
        <taxon>Cyanophyceae</taxon>
        <taxon>Nostocales</taxon>
        <taxon>Hapalosiphonaceae</taxon>
        <taxon>Fischerella</taxon>
    </lineage>
</organism>
<dbReference type="RefSeq" id="WP_102171854.1">
    <property type="nucleotide sequence ID" value="NZ_NMQA01000060.1"/>
</dbReference>
<dbReference type="InterPro" id="IPR039421">
    <property type="entry name" value="Type_1_exporter"/>
</dbReference>
<dbReference type="SMART" id="SM00382">
    <property type="entry name" value="AAA"/>
    <property type="match status" value="1"/>
</dbReference>
<dbReference type="SUPFAM" id="SSF90123">
    <property type="entry name" value="ABC transporter transmembrane region"/>
    <property type="match status" value="1"/>
</dbReference>
<dbReference type="Gene3D" id="1.20.1560.10">
    <property type="entry name" value="ABC transporter type 1, transmembrane domain"/>
    <property type="match status" value="1"/>
</dbReference>